<dbReference type="OMA" id="MGDYFDL"/>
<evidence type="ECO:0000256" key="3">
    <source>
        <dbReference type="ARBA" id="ARBA00023027"/>
    </source>
</evidence>
<dbReference type="InterPro" id="IPR002885">
    <property type="entry name" value="PPR_rpt"/>
</dbReference>
<dbReference type="Pfam" id="PF13041">
    <property type="entry name" value="PPR_2"/>
    <property type="match status" value="1"/>
</dbReference>
<proteinExistence type="inferred from homology"/>
<dbReference type="AlphaFoldDB" id="W1NU42"/>
<dbReference type="PANTHER" id="PTHR43574">
    <property type="entry name" value="EPIMERASE-RELATED"/>
    <property type="match status" value="1"/>
</dbReference>
<evidence type="ECO:0000256" key="1">
    <source>
        <dbReference type="ARBA" id="ARBA00007637"/>
    </source>
</evidence>
<accession>W1NU42</accession>
<evidence type="ECO:0000256" key="5">
    <source>
        <dbReference type="PROSITE-ProRule" id="PRU00708"/>
    </source>
</evidence>
<evidence type="ECO:0000259" key="6">
    <source>
        <dbReference type="Pfam" id="PF01370"/>
    </source>
</evidence>
<dbReference type="Pfam" id="PF01370">
    <property type="entry name" value="Epimerase"/>
    <property type="match status" value="1"/>
</dbReference>
<feature type="domain" description="NAD-dependent epimerase/dehydratase" evidence="6">
    <location>
        <begin position="181"/>
        <end position="295"/>
    </location>
</feature>
<comment type="similarity">
    <text evidence="1">Belongs to the NAD(P)-dependent epimerase/dehydratase family.</text>
</comment>
<keyword evidence="2" id="KW-0677">Repeat</keyword>
<sequence>MVASGIQPRAITYNMLIRGVCKKHMVKEVDKLLDEMVRMGCTPDSIAYTLVIEGQFGRSFLSSYQDESKKSETMCDNKSMFILGMGFVGTCFAHQLKSNGWEVFGTCTNENKKNKLEQMGFNMFTFEADKDGQEALSAIQDMSHLLISIPPVVGLGDPVLSLHQDFLRIILRDSKLCWLGYLSSTSVYGDCGGAWVDEESPTKPSKSSALARLAAEKDWLDLGRDLCVCVNILRLGGIYGPGRSAVDTIIKRKSLSNDHRTRESKRYTARVHVADISQAIKASMDLSSSGKIYNVVDDDPAPREEVFSFAYNLIEQKWPGKFTQAPMGSAPFKHLVGEKRVSNNRLKEELGVNLIYPSYKLGLQSIVETIKTRLISHGFW</sequence>
<dbReference type="Gramene" id="ERM98755">
    <property type="protein sequence ID" value="ERM98755"/>
    <property type="gene ID" value="AMTR_s00082p00122660"/>
</dbReference>
<evidence type="ECO:0000256" key="4">
    <source>
        <dbReference type="ARBA" id="ARBA00023235"/>
    </source>
</evidence>
<reference evidence="8" key="1">
    <citation type="journal article" date="2013" name="Science">
        <title>The Amborella genome and the evolution of flowering plants.</title>
        <authorList>
            <consortium name="Amborella Genome Project"/>
        </authorList>
    </citation>
    <scope>NUCLEOTIDE SEQUENCE [LARGE SCALE GENOMIC DNA]</scope>
</reference>
<dbReference type="SUPFAM" id="SSF51735">
    <property type="entry name" value="NAD(P)-binding Rossmann-fold domains"/>
    <property type="match status" value="1"/>
</dbReference>
<dbReference type="eggNOG" id="KOG0747">
    <property type="taxonomic scope" value="Eukaryota"/>
</dbReference>
<evidence type="ECO:0000256" key="2">
    <source>
        <dbReference type="ARBA" id="ARBA00022737"/>
    </source>
</evidence>
<dbReference type="InterPro" id="IPR036291">
    <property type="entry name" value="NAD(P)-bd_dom_sf"/>
</dbReference>
<dbReference type="STRING" id="13333.W1NU42"/>
<dbReference type="CDD" id="cd05266">
    <property type="entry name" value="SDR_a4"/>
    <property type="match status" value="1"/>
</dbReference>
<dbReference type="InterPro" id="IPR001509">
    <property type="entry name" value="Epimerase_deHydtase"/>
</dbReference>
<name>W1NU42_AMBTC</name>
<dbReference type="Gene3D" id="1.25.40.10">
    <property type="entry name" value="Tetratricopeptide repeat domain"/>
    <property type="match status" value="1"/>
</dbReference>
<dbReference type="GO" id="GO:0016854">
    <property type="term" value="F:racemase and epimerase activity"/>
    <property type="evidence" value="ECO:0000318"/>
    <property type="project" value="GO_Central"/>
</dbReference>
<feature type="repeat" description="PPR" evidence="5">
    <location>
        <begin position="9"/>
        <end position="43"/>
    </location>
</feature>
<dbReference type="Proteomes" id="UP000017836">
    <property type="component" value="Unassembled WGS sequence"/>
</dbReference>
<keyword evidence="3" id="KW-0520">NAD</keyword>
<dbReference type="Gene3D" id="3.40.50.720">
    <property type="entry name" value="NAD(P)-binding Rossmann-like Domain"/>
    <property type="match status" value="1"/>
</dbReference>
<keyword evidence="8" id="KW-1185">Reference proteome</keyword>
<organism evidence="7 8">
    <name type="scientific">Amborella trichopoda</name>
    <dbReference type="NCBI Taxonomy" id="13333"/>
    <lineage>
        <taxon>Eukaryota</taxon>
        <taxon>Viridiplantae</taxon>
        <taxon>Streptophyta</taxon>
        <taxon>Embryophyta</taxon>
        <taxon>Tracheophyta</taxon>
        <taxon>Spermatophyta</taxon>
        <taxon>Magnoliopsida</taxon>
        <taxon>Amborellales</taxon>
        <taxon>Amborellaceae</taxon>
        <taxon>Amborella</taxon>
    </lineage>
</organism>
<evidence type="ECO:0000313" key="7">
    <source>
        <dbReference type="EMBL" id="ERM98755.1"/>
    </source>
</evidence>
<evidence type="ECO:0000313" key="8">
    <source>
        <dbReference type="Proteomes" id="UP000017836"/>
    </source>
</evidence>
<gene>
    <name evidence="7" type="ORF">AMTR_s00082p00122660</name>
</gene>
<dbReference type="PROSITE" id="PS51375">
    <property type="entry name" value="PPR"/>
    <property type="match status" value="1"/>
</dbReference>
<dbReference type="InterPro" id="IPR011990">
    <property type="entry name" value="TPR-like_helical_dom_sf"/>
</dbReference>
<protein>
    <recommendedName>
        <fullName evidence="6">NAD-dependent epimerase/dehydratase domain-containing protein</fullName>
    </recommendedName>
</protein>
<dbReference type="NCBIfam" id="TIGR00756">
    <property type="entry name" value="PPR"/>
    <property type="match status" value="1"/>
</dbReference>
<dbReference type="HOGENOM" id="CLU_007383_11_3_1"/>
<keyword evidence="4" id="KW-0413">Isomerase</keyword>
<dbReference type="EMBL" id="KI395277">
    <property type="protein sequence ID" value="ERM98755.1"/>
    <property type="molecule type" value="Genomic_DNA"/>
</dbReference>